<evidence type="ECO:0000313" key="2">
    <source>
        <dbReference type="Proteomes" id="UP001162501"/>
    </source>
</evidence>
<proteinExistence type="predicted"/>
<gene>
    <name evidence="1" type="ORF">MRATA1EN22A_LOCUS15676</name>
</gene>
<organism evidence="1 2">
    <name type="scientific">Rangifer tarandus platyrhynchus</name>
    <name type="common">Svalbard reindeer</name>
    <dbReference type="NCBI Taxonomy" id="3082113"/>
    <lineage>
        <taxon>Eukaryota</taxon>
        <taxon>Metazoa</taxon>
        <taxon>Chordata</taxon>
        <taxon>Craniata</taxon>
        <taxon>Vertebrata</taxon>
        <taxon>Euteleostomi</taxon>
        <taxon>Mammalia</taxon>
        <taxon>Eutheria</taxon>
        <taxon>Laurasiatheria</taxon>
        <taxon>Artiodactyla</taxon>
        <taxon>Ruminantia</taxon>
        <taxon>Pecora</taxon>
        <taxon>Cervidae</taxon>
        <taxon>Odocoileinae</taxon>
        <taxon>Rangifer</taxon>
    </lineage>
</organism>
<reference evidence="1" key="2">
    <citation type="submission" date="2025-03" db="EMBL/GenBank/DDBJ databases">
        <authorList>
            <consortium name="ELIXIR-Norway"/>
            <consortium name="Elixir Norway"/>
        </authorList>
    </citation>
    <scope>NUCLEOTIDE SEQUENCE</scope>
</reference>
<accession>A0AC59Z9R1</accession>
<name>A0AC59Z9R1_RANTA</name>
<evidence type="ECO:0000313" key="1">
    <source>
        <dbReference type="EMBL" id="CAN0325157.1"/>
    </source>
</evidence>
<protein>
    <submittedName>
        <fullName evidence="1">Uncharacterized protein</fullName>
    </submittedName>
</protein>
<dbReference type="EMBL" id="OX596110">
    <property type="protein sequence ID" value="CAN0325157.1"/>
    <property type="molecule type" value="Genomic_DNA"/>
</dbReference>
<sequence length="256" mass="27291">MLGAEETLLVFAERRNKGLNGPPAAHPDQDRHPFLSAFMLFALTKGEAVTGESPWGHGSLPPSGSPRERGRLNSKPAKQQPRSSAAGRPPRPGAAAATRGSRAFLRPGSAFRLPRRGARCVQSAGTASGRGRGEVQTEPAGQQLAAPVRALEFEPTLPSAAARTPRAWSEASLLAPPTQAAAPAGHRTHPAALHPRTPSGFWSPPSRQGLYPSLALRGYPVASPRTLLRIVRFPESFSKDPVLRASSPLLQILFRR</sequence>
<dbReference type="Proteomes" id="UP001162501">
    <property type="component" value="Chromosome 26"/>
</dbReference>
<reference evidence="1" key="1">
    <citation type="submission" date="2023-05" db="EMBL/GenBank/DDBJ databases">
        <authorList>
            <consortium name="ELIXIR-Norway"/>
        </authorList>
    </citation>
    <scope>NUCLEOTIDE SEQUENCE</scope>
</reference>